<comment type="caution">
    <text evidence="2">The sequence shown here is derived from an EMBL/GenBank/DDBJ whole genome shotgun (WGS) entry which is preliminary data.</text>
</comment>
<gene>
    <name evidence="2" type="ORF">SM124_00375</name>
</gene>
<keyword evidence="3" id="KW-1185">Reference proteome</keyword>
<dbReference type="EMBL" id="JAXOFX010000001">
    <property type="protein sequence ID" value="MDZ5470189.1"/>
    <property type="molecule type" value="Genomic_DNA"/>
</dbReference>
<proteinExistence type="predicted"/>
<dbReference type="RefSeq" id="WP_322444502.1">
    <property type="nucleotide sequence ID" value="NZ_JAXOFX010000001.1"/>
</dbReference>
<accession>A0ABU5ISQ9</accession>
<dbReference type="InterPro" id="IPR003034">
    <property type="entry name" value="SAP_dom"/>
</dbReference>
<feature type="domain" description="SAP" evidence="1">
    <location>
        <begin position="16"/>
        <end position="50"/>
    </location>
</feature>
<dbReference type="InterPro" id="IPR045492">
    <property type="entry name" value="DUF6434"/>
</dbReference>
<name>A0ABU5ISQ9_9BACI</name>
<organism evidence="2 3">
    <name type="scientific">Robertmurraya mangrovi</name>
    <dbReference type="NCBI Taxonomy" id="3098077"/>
    <lineage>
        <taxon>Bacteria</taxon>
        <taxon>Bacillati</taxon>
        <taxon>Bacillota</taxon>
        <taxon>Bacilli</taxon>
        <taxon>Bacillales</taxon>
        <taxon>Bacillaceae</taxon>
        <taxon>Robertmurraya</taxon>
    </lineage>
</organism>
<evidence type="ECO:0000313" key="3">
    <source>
        <dbReference type="Proteomes" id="UP001290455"/>
    </source>
</evidence>
<evidence type="ECO:0000313" key="2">
    <source>
        <dbReference type="EMBL" id="MDZ5470189.1"/>
    </source>
</evidence>
<evidence type="ECO:0000259" key="1">
    <source>
        <dbReference type="PROSITE" id="PS50800"/>
    </source>
</evidence>
<dbReference type="Pfam" id="PF18953">
    <property type="entry name" value="SAP_new25"/>
    <property type="match status" value="1"/>
</dbReference>
<dbReference type="SUPFAM" id="SSF68906">
    <property type="entry name" value="SAP domain"/>
    <property type="match status" value="1"/>
</dbReference>
<reference evidence="2 3" key="1">
    <citation type="submission" date="2023-11" db="EMBL/GenBank/DDBJ databases">
        <title>Bacillus jintuensis, isolated from a mudflat on the Beibu Gulf coast.</title>
        <authorList>
            <person name="Li M."/>
        </authorList>
    </citation>
    <scope>NUCLEOTIDE SEQUENCE [LARGE SCALE GENOMIC DNA]</scope>
    <source>
        <strain evidence="2 3">31A1R</strain>
    </source>
</reference>
<protein>
    <submittedName>
        <fullName evidence="2">DUF6434 domain-containing protein</fullName>
    </submittedName>
</protein>
<dbReference type="InterPro" id="IPR036361">
    <property type="entry name" value="SAP_dom_sf"/>
</dbReference>
<dbReference type="Pfam" id="PF20026">
    <property type="entry name" value="DUF6434"/>
    <property type="match status" value="1"/>
</dbReference>
<sequence length="190" mass="22361">MRPKLSKEMNPQDFISFYWLKSELQNFCKQEGIPTSGSKLELTNRITTYLETGLISSSKLKMKRTKDKVHSQEELSLNTVITEQHRCSQSVRHFFKTVIGEHFHFSTYIQNYFKDNVGKTYRDAVSAWDEEEVRKKNPDYQTNISPQFEYNQFIRDYFTDPSNDGKSLQEAISAWKHIKKLPGSNKYVPQ</sequence>
<dbReference type="Proteomes" id="UP001290455">
    <property type="component" value="Unassembled WGS sequence"/>
</dbReference>
<dbReference type="PROSITE" id="PS50800">
    <property type="entry name" value="SAP"/>
    <property type="match status" value="1"/>
</dbReference>